<dbReference type="Proteomes" id="UP000008237">
    <property type="component" value="Unassembled WGS sequence"/>
</dbReference>
<feature type="domain" description="PiggyBac transposable element-derived protein" evidence="1">
    <location>
        <begin position="1"/>
        <end position="117"/>
    </location>
</feature>
<feature type="non-terminal residue" evidence="2">
    <location>
        <position position="1"/>
    </location>
</feature>
<keyword evidence="3" id="KW-1185">Reference proteome</keyword>
<evidence type="ECO:0000313" key="3">
    <source>
        <dbReference type="Proteomes" id="UP000008237"/>
    </source>
</evidence>
<evidence type="ECO:0000313" key="2">
    <source>
        <dbReference type="EMBL" id="EFN87813.1"/>
    </source>
</evidence>
<sequence length="117" mass="13971">ELDAFLGILYVRDTTESKEVELNVLWSEKWGIPLCKSVMSRNRFREIMRFLRFDLRSTRLQRLKDDKFALMAEVWDRFIANCQSMYIPGSYISVDEQLFPSKCRCRFTQFIASKPDK</sequence>
<gene>
    <name evidence="2" type="ORF">EAI_00098</name>
</gene>
<dbReference type="EMBL" id="GL446422">
    <property type="protein sequence ID" value="EFN87813.1"/>
    <property type="molecule type" value="Genomic_DNA"/>
</dbReference>
<dbReference type="PANTHER" id="PTHR46599">
    <property type="entry name" value="PIGGYBAC TRANSPOSABLE ELEMENT-DERIVED PROTEIN 4"/>
    <property type="match status" value="1"/>
</dbReference>
<evidence type="ECO:0000259" key="1">
    <source>
        <dbReference type="Pfam" id="PF13843"/>
    </source>
</evidence>
<proteinExistence type="predicted"/>
<dbReference type="AlphaFoldDB" id="E2B917"/>
<accession>E2B917</accession>
<dbReference type="PANTHER" id="PTHR46599:SF6">
    <property type="entry name" value="DUAL SPECIFICITY PHOSPHATASE 26"/>
    <property type="match status" value="1"/>
</dbReference>
<dbReference type="STRING" id="610380.E2B917"/>
<reference evidence="2 3" key="1">
    <citation type="journal article" date="2010" name="Science">
        <title>Genomic comparison of the ants Camponotus floridanus and Harpegnathos saltator.</title>
        <authorList>
            <person name="Bonasio R."/>
            <person name="Zhang G."/>
            <person name="Ye C."/>
            <person name="Mutti N.S."/>
            <person name="Fang X."/>
            <person name="Qin N."/>
            <person name="Donahue G."/>
            <person name="Yang P."/>
            <person name="Li Q."/>
            <person name="Li C."/>
            <person name="Zhang P."/>
            <person name="Huang Z."/>
            <person name="Berger S.L."/>
            <person name="Reinberg D."/>
            <person name="Wang J."/>
            <person name="Liebig J."/>
        </authorList>
    </citation>
    <scope>NUCLEOTIDE SEQUENCE [LARGE SCALE GENOMIC DNA]</scope>
    <source>
        <strain evidence="2 3">R22 G/1</strain>
    </source>
</reference>
<dbReference type="InParanoid" id="E2B917"/>
<dbReference type="OrthoDB" id="7693791at2759"/>
<feature type="non-terminal residue" evidence="2">
    <location>
        <position position="117"/>
    </location>
</feature>
<dbReference type="Pfam" id="PF13843">
    <property type="entry name" value="DDE_Tnp_1_7"/>
    <property type="match status" value="1"/>
</dbReference>
<dbReference type="OMA" id="LHETTAC"/>
<protein>
    <recommendedName>
        <fullName evidence="1">PiggyBac transposable element-derived protein domain-containing protein</fullName>
    </recommendedName>
</protein>
<organism evidence="3">
    <name type="scientific">Harpegnathos saltator</name>
    <name type="common">Jerdon's jumping ant</name>
    <dbReference type="NCBI Taxonomy" id="610380"/>
    <lineage>
        <taxon>Eukaryota</taxon>
        <taxon>Metazoa</taxon>
        <taxon>Ecdysozoa</taxon>
        <taxon>Arthropoda</taxon>
        <taxon>Hexapoda</taxon>
        <taxon>Insecta</taxon>
        <taxon>Pterygota</taxon>
        <taxon>Neoptera</taxon>
        <taxon>Endopterygota</taxon>
        <taxon>Hymenoptera</taxon>
        <taxon>Apocrita</taxon>
        <taxon>Aculeata</taxon>
        <taxon>Formicoidea</taxon>
        <taxon>Formicidae</taxon>
        <taxon>Ponerinae</taxon>
        <taxon>Ponerini</taxon>
        <taxon>Harpegnathos</taxon>
    </lineage>
</organism>
<dbReference type="InterPro" id="IPR029526">
    <property type="entry name" value="PGBD"/>
</dbReference>
<name>E2B917_HARSA</name>